<reference evidence="1 2" key="1">
    <citation type="submission" date="2019-07" db="EMBL/GenBank/DDBJ databases">
        <title>Whole genome shotgun sequence of Pseudoalteromonas espejiana NBRC 102222.</title>
        <authorList>
            <person name="Hosoyama A."/>
            <person name="Uohara A."/>
            <person name="Ohji S."/>
            <person name="Ichikawa N."/>
        </authorList>
    </citation>
    <scope>NUCLEOTIDE SEQUENCE [LARGE SCALE GENOMIC DNA]</scope>
    <source>
        <strain evidence="1 2">NBRC 102222</strain>
    </source>
</reference>
<keyword evidence="2" id="KW-1185">Reference proteome</keyword>
<dbReference type="RefSeq" id="WP_089347229.1">
    <property type="nucleotide sequence ID" value="NZ_BJUM01000040.1"/>
</dbReference>
<protein>
    <submittedName>
        <fullName evidence="1">Primosomal protein</fullName>
    </submittedName>
</protein>
<name>A0A510XZS6_9GAMM</name>
<dbReference type="EMBL" id="BJUM01000040">
    <property type="protein sequence ID" value="GEK56473.1"/>
    <property type="molecule type" value="Genomic_DNA"/>
</dbReference>
<dbReference type="OrthoDB" id="6197868at2"/>
<dbReference type="AlphaFoldDB" id="A0A510XZS6"/>
<dbReference type="InterPro" id="IPR019630">
    <property type="entry name" value="DUF2496_YbaM-rel"/>
</dbReference>
<dbReference type="Pfam" id="PF10689">
    <property type="entry name" value="DUF2496"/>
    <property type="match status" value="1"/>
</dbReference>
<gene>
    <name evidence="1" type="ORF">PES01_33180</name>
</gene>
<evidence type="ECO:0000313" key="1">
    <source>
        <dbReference type="EMBL" id="GEK56473.1"/>
    </source>
</evidence>
<evidence type="ECO:0000313" key="2">
    <source>
        <dbReference type="Proteomes" id="UP000321419"/>
    </source>
</evidence>
<comment type="caution">
    <text evidence="1">The sequence shown here is derived from an EMBL/GenBank/DDBJ whole genome shotgun (WGS) entry which is preliminary data.</text>
</comment>
<proteinExistence type="predicted"/>
<dbReference type="Proteomes" id="UP000321419">
    <property type="component" value="Unassembled WGS sequence"/>
</dbReference>
<sequence>MTNPLDQAPIHVKLAVDLIMLLEQHDLAPEDVLKALDIVKSDFENKLEKP</sequence>
<organism evidence="1 2">
    <name type="scientific">Pseudoalteromonas espejiana</name>
    <dbReference type="NCBI Taxonomy" id="28107"/>
    <lineage>
        <taxon>Bacteria</taxon>
        <taxon>Pseudomonadati</taxon>
        <taxon>Pseudomonadota</taxon>
        <taxon>Gammaproteobacteria</taxon>
        <taxon>Alteromonadales</taxon>
        <taxon>Pseudoalteromonadaceae</taxon>
        <taxon>Pseudoalteromonas</taxon>
    </lineage>
</organism>
<accession>A0A510XZS6</accession>